<reference evidence="3" key="1">
    <citation type="journal article" date="2023" name="Mol. Phylogenet. Evol.">
        <title>Genome-scale phylogeny and comparative genomics of the fungal order Sordariales.</title>
        <authorList>
            <person name="Hensen N."/>
            <person name="Bonometti L."/>
            <person name="Westerberg I."/>
            <person name="Brannstrom I.O."/>
            <person name="Guillou S."/>
            <person name="Cros-Aarteil S."/>
            <person name="Calhoun S."/>
            <person name="Haridas S."/>
            <person name="Kuo A."/>
            <person name="Mondo S."/>
            <person name="Pangilinan J."/>
            <person name="Riley R."/>
            <person name="LaButti K."/>
            <person name="Andreopoulos B."/>
            <person name="Lipzen A."/>
            <person name="Chen C."/>
            <person name="Yan M."/>
            <person name="Daum C."/>
            <person name="Ng V."/>
            <person name="Clum A."/>
            <person name="Steindorff A."/>
            <person name="Ohm R.A."/>
            <person name="Martin F."/>
            <person name="Silar P."/>
            <person name="Natvig D.O."/>
            <person name="Lalanne C."/>
            <person name="Gautier V."/>
            <person name="Ament-Velasquez S.L."/>
            <person name="Kruys A."/>
            <person name="Hutchinson M.I."/>
            <person name="Powell A.J."/>
            <person name="Barry K."/>
            <person name="Miller A.N."/>
            <person name="Grigoriev I.V."/>
            <person name="Debuchy R."/>
            <person name="Gladieux P."/>
            <person name="Hiltunen Thoren M."/>
            <person name="Johannesson H."/>
        </authorList>
    </citation>
    <scope>NUCLEOTIDE SEQUENCE</scope>
    <source>
        <strain evidence="3">CBS 560.94</strain>
    </source>
</reference>
<organism evidence="3 4">
    <name type="scientific">Neurospora tetraspora</name>
    <dbReference type="NCBI Taxonomy" id="94610"/>
    <lineage>
        <taxon>Eukaryota</taxon>
        <taxon>Fungi</taxon>
        <taxon>Dikarya</taxon>
        <taxon>Ascomycota</taxon>
        <taxon>Pezizomycotina</taxon>
        <taxon>Sordariomycetes</taxon>
        <taxon>Sordariomycetidae</taxon>
        <taxon>Sordariales</taxon>
        <taxon>Sordariaceae</taxon>
        <taxon>Neurospora</taxon>
    </lineage>
</organism>
<feature type="compositionally biased region" description="Pro residues" evidence="1">
    <location>
        <begin position="96"/>
        <end position="109"/>
    </location>
</feature>
<feature type="compositionally biased region" description="Low complexity" evidence="1">
    <location>
        <begin position="28"/>
        <end position="41"/>
    </location>
</feature>
<feature type="chain" id="PRO_5042200441" evidence="2">
    <location>
        <begin position="19"/>
        <end position="109"/>
    </location>
</feature>
<evidence type="ECO:0000256" key="1">
    <source>
        <dbReference type="SAM" id="MobiDB-lite"/>
    </source>
</evidence>
<sequence length="109" mass="11660">MRSSTLLAALGTAGLVAAQTTVTSVFVSTPTSTSSTPCHPHQQPPPVTFPPFPPPRAPIPVQPPRPVHSLPPPVVPEEFVVHGNEHKRNHEELPPRPHPPVHSLPPLGF</sequence>
<dbReference type="Proteomes" id="UP001278500">
    <property type="component" value="Unassembled WGS sequence"/>
</dbReference>
<dbReference type="GeneID" id="87862765"/>
<accession>A0AAE0JGW8</accession>
<proteinExistence type="predicted"/>
<evidence type="ECO:0000313" key="4">
    <source>
        <dbReference type="Proteomes" id="UP001278500"/>
    </source>
</evidence>
<feature type="compositionally biased region" description="Basic and acidic residues" evidence="1">
    <location>
        <begin position="79"/>
        <end position="95"/>
    </location>
</feature>
<comment type="caution">
    <text evidence="3">The sequence shown here is derived from an EMBL/GenBank/DDBJ whole genome shotgun (WGS) entry which is preliminary data.</text>
</comment>
<feature type="region of interest" description="Disordered" evidence="1">
    <location>
        <begin position="28"/>
        <end position="109"/>
    </location>
</feature>
<evidence type="ECO:0000313" key="3">
    <source>
        <dbReference type="EMBL" id="KAK3345738.1"/>
    </source>
</evidence>
<dbReference type="RefSeq" id="XP_062682351.1">
    <property type="nucleotide sequence ID" value="XM_062825611.1"/>
</dbReference>
<gene>
    <name evidence="3" type="ORF">B0H65DRAFT_443054</name>
</gene>
<reference evidence="3" key="2">
    <citation type="submission" date="2023-06" db="EMBL/GenBank/DDBJ databases">
        <authorList>
            <consortium name="Lawrence Berkeley National Laboratory"/>
            <person name="Haridas S."/>
            <person name="Hensen N."/>
            <person name="Bonometti L."/>
            <person name="Westerberg I."/>
            <person name="Brannstrom I.O."/>
            <person name="Guillou S."/>
            <person name="Cros-Aarteil S."/>
            <person name="Calhoun S."/>
            <person name="Kuo A."/>
            <person name="Mondo S."/>
            <person name="Pangilinan J."/>
            <person name="Riley R."/>
            <person name="Labutti K."/>
            <person name="Andreopoulos B."/>
            <person name="Lipzen A."/>
            <person name="Chen C."/>
            <person name="Yanf M."/>
            <person name="Daum C."/>
            <person name="Ng V."/>
            <person name="Clum A."/>
            <person name="Steindorff A."/>
            <person name="Ohm R."/>
            <person name="Martin F."/>
            <person name="Silar P."/>
            <person name="Natvig D."/>
            <person name="Lalanne C."/>
            <person name="Gautier V."/>
            <person name="Ament-Velasquez S.L."/>
            <person name="Kruys A."/>
            <person name="Hutchinson M.I."/>
            <person name="Powell A.J."/>
            <person name="Barry K."/>
            <person name="Miller A.N."/>
            <person name="Grigoriev I.V."/>
            <person name="Debuchy R."/>
            <person name="Gladieux P."/>
            <person name="Thoren M.H."/>
            <person name="Johannesson H."/>
        </authorList>
    </citation>
    <scope>NUCLEOTIDE SEQUENCE</scope>
    <source>
        <strain evidence="3">CBS 560.94</strain>
    </source>
</reference>
<dbReference type="EMBL" id="JAUEPP010000004">
    <property type="protein sequence ID" value="KAK3345738.1"/>
    <property type="molecule type" value="Genomic_DNA"/>
</dbReference>
<keyword evidence="2" id="KW-0732">Signal</keyword>
<dbReference type="AlphaFoldDB" id="A0AAE0JGW8"/>
<keyword evidence="4" id="KW-1185">Reference proteome</keyword>
<protein>
    <submittedName>
        <fullName evidence="3">Uncharacterized protein</fullName>
    </submittedName>
</protein>
<feature type="compositionally biased region" description="Pro residues" evidence="1">
    <location>
        <begin position="42"/>
        <end position="75"/>
    </location>
</feature>
<evidence type="ECO:0000256" key="2">
    <source>
        <dbReference type="SAM" id="SignalP"/>
    </source>
</evidence>
<name>A0AAE0JGW8_9PEZI</name>
<feature type="signal peptide" evidence="2">
    <location>
        <begin position="1"/>
        <end position="18"/>
    </location>
</feature>